<evidence type="ECO:0000313" key="5">
    <source>
        <dbReference type="Proteomes" id="UP001595596"/>
    </source>
</evidence>
<dbReference type="PANTHER" id="PTHR47505">
    <property type="entry name" value="DNA UTILIZATION PROTEIN YHGH"/>
    <property type="match status" value="1"/>
</dbReference>
<dbReference type="InterPro" id="IPR051910">
    <property type="entry name" value="ComF/GntX_DNA_util-trans"/>
</dbReference>
<keyword evidence="5" id="KW-1185">Reference proteome</keyword>
<evidence type="ECO:0000313" key="4">
    <source>
        <dbReference type="EMBL" id="MFC3570812.1"/>
    </source>
</evidence>
<feature type="domain" description="Phosphoribosyltransferase" evidence="2">
    <location>
        <begin position="190"/>
        <end position="240"/>
    </location>
</feature>
<dbReference type="InterPro" id="IPR029057">
    <property type="entry name" value="PRTase-like"/>
</dbReference>
<organism evidence="4 5">
    <name type="scientific">Paracoccus simplex</name>
    <dbReference type="NCBI Taxonomy" id="2086346"/>
    <lineage>
        <taxon>Bacteria</taxon>
        <taxon>Pseudomonadati</taxon>
        <taxon>Pseudomonadota</taxon>
        <taxon>Alphaproteobacteria</taxon>
        <taxon>Rhodobacterales</taxon>
        <taxon>Paracoccaceae</taxon>
        <taxon>Paracoccus</taxon>
    </lineage>
</organism>
<dbReference type="Pfam" id="PF00156">
    <property type="entry name" value="Pribosyltran"/>
    <property type="match status" value="1"/>
</dbReference>
<dbReference type="InterPro" id="IPR000836">
    <property type="entry name" value="PRTase_dom"/>
</dbReference>
<sequence>MKGALRLIYPPQCLCCSAPVAEEGGLCTACWREAEFIQGTCCGRCGVPLPGGGPGDEADEAAGLLVCDDCLRVQRPWLRGRAALAYRGTGRKLALMLKHGDRLDLAPALGDWVARAALPLLRPDMVVVPVPVHPRRLLKRKYNQAEMLARRVARAHGLAHLPGGLRRLRHTPMQDHGSVGDRFANVADAIAVPARMAPRLQGRAVLLVDDVMASGATMAAAAEALRAAGTGPISVVVLARAVKDA</sequence>
<evidence type="ECO:0000259" key="2">
    <source>
        <dbReference type="Pfam" id="PF00156"/>
    </source>
</evidence>
<reference evidence="5" key="1">
    <citation type="journal article" date="2019" name="Int. J. Syst. Evol. Microbiol.">
        <title>The Global Catalogue of Microorganisms (GCM) 10K type strain sequencing project: providing services to taxonomists for standard genome sequencing and annotation.</title>
        <authorList>
            <consortium name="The Broad Institute Genomics Platform"/>
            <consortium name="The Broad Institute Genome Sequencing Center for Infectious Disease"/>
            <person name="Wu L."/>
            <person name="Ma J."/>
        </authorList>
    </citation>
    <scope>NUCLEOTIDE SEQUENCE [LARGE SCALE GENOMIC DNA]</scope>
    <source>
        <strain evidence="5">VKM B-3226</strain>
    </source>
</reference>
<comment type="caution">
    <text evidence="4">The sequence shown here is derived from an EMBL/GenBank/DDBJ whole genome shotgun (WGS) entry which is preliminary data.</text>
</comment>
<feature type="domain" description="Double zinc ribbon" evidence="3">
    <location>
        <begin position="4"/>
        <end position="71"/>
    </location>
</feature>
<evidence type="ECO:0000259" key="3">
    <source>
        <dbReference type="Pfam" id="PF18912"/>
    </source>
</evidence>
<protein>
    <submittedName>
        <fullName evidence="4">Double zinc ribbon domain-containing protein</fullName>
    </submittedName>
</protein>
<name>A0ABV7S264_9RHOB</name>
<dbReference type="SUPFAM" id="SSF53271">
    <property type="entry name" value="PRTase-like"/>
    <property type="match status" value="1"/>
</dbReference>
<dbReference type="RefSeq" id="WP_379032007.1">
    <property type="nucleotide sequence ID" value="NZ_JBHRXE010000043.1"/>
</dbReference>
<dbReference type="InterPro" id="IPR044005">
    <property type="entry name" value="DZR_2"/>
</dbReference>
<gene>
    <name evidence="4" type="ORF">ACFOMP_15245</name>
</gene>
<dbReference type="EMBL" id="JBHRXE010000043">
    <property type="protein sequence ID" value="MFC3570812.1"/>
    <property type="molecule type" value="Genomic_DNA"/>
</dbReference>
<comment type="similarity">
    <text evidence="1">Belongs to the ComF/GntX family.</text>
</comment>
<accession>A0ABV7S264</accession>
<dbReference type="PANTHER" id="PTHR47505:SF1">
    <property type="entry name" value="DNA UTILIZATION PROTEIN YHGH"/>
    <property type="match status" value="1"/>
</dbReference>
<dbReference type="Gene3D" id="3.40.50.2020">
    <property type="match status" value="1"/>
</dbReference>
<dbReference type="Proteomes" id="UP001595596">
    <property type="component" value="Unassembled WGS sequence"/>
</dbReference>
<evidence type="ECO:0000256" key="1">
    <source>
        <dbReference type="ARBA" id="ARBA00008007"/>
    </source>
</evidence>
<proteinExistence type="inferred from homology"/>
<dbReference type="Pfam" id="PF18912">
    <property type="entry name" value="DZR_2"/>
    <property type="match status" value="1"/>
</dbReference>